<name>A0ABQ2BBU7_9MICO</name>
<evidence type="ECO:0000256" key="10">
    <source>
        <dbReference type="RuleBase" id="RU000577"/>
    </source>
</evidence>
<dbReference type="HAMAP" id="MF_00377">
    <property type="entry name" value="DnaA_bact"/>
    <property type="match status" value="1"/>
</dbReference>
<dbReference type="NCBIfam" id="TIGR00362">
    <property type="entry name" value="DnaA"/>
    <property type="match status" value="1"/>
</dbReference>
<dbReference type="Gene3D" id="1.10.8.60">
    <property type="match status" value="1"/>
</dbReference>
<keyword evidence="5 8" id="KW-0067">ATP-binding</keyword>
<dbReference type="Gene3D" id="1.10.1750.10">
    <property type="match status" value="1"/>
</dbReference>
<feature type="region of interest" description="Domain I, interacts with DnaA modulators" evidence="8">
    <location>
        <begin position="1"/>
        <end position="93"/>
    </location>
</feature>
<feature type="binding site" evidence="8">
    <location>
        <position position="179"/>
    </location>
    <ligand>
        <name>ATP</name>
        <dbReference type="ChEBI" id="CHEBI:30616"/>
    </ligand>
</feature>
<sequence length="472" mass="52717">MAQPDENITDVWAHTLATLEARPDMTARQLAFIKLAKPMAILDDTVFIAVPHEQTRTYLETSVRDQLVSAMASTLGREIRFGITVDPELSSDNLTGPSQDYTAPPVDQDVPDEHDAPVLPPKPKPSAEPTRLNPKYIFETFVIGSSNRFAHAAAVAVAEAPAKAYNPLFIYGDSGLGKTHLLHAIGHYAHNLYPHVRVRYVNSEEFTNDFINSIGEGRAGAFQRRYRDVDVLLIDDIQFLQGKEQTMEEFFHTFNALHNANKQVVITSDVPPKQLNGFEDRLRSRFEWGLITDVQPPDLETRIAILRKKAASERLDVPADVLSYIGSRISTNIRELEGALIRVTAFANLNRQQVDLALAEIVLKDLITDDDTAEITPSMVIAQTAAYFGLTIDDLCGSSRSRVLVTARQIAMYLCRELTDLSLPKIGQQFGGRDHTTVMHANRKIAGQMAERRSTYNQVTELTSRIKQQHRG</sequence>
<evidence type="ECO:0000256" key="3">
    <source>
        <dbReference type="ARBA" id="ARBA00022705"/>
    </source>
</evidence>
<dbReference type="InterPro" id="IPR038454">
    <property type="entry name" value="DnaA_N_sf"/>
</dbReference>
<evidence type="ECO:0000313" key="15">
    <source>
        <dbReference type="EMBL" id="GGI10378.1"/>
    </source>
</evidence>
<gene>
    <name evidence="8" type="primary">dnaA</name>
    <name evidence="15" type="ORF">GCM10007368_30940</name>
</gene>
<keyword evidence="7 8" id="KW-0238">DNA-binding</keyword>
<keyword evidence="2 8" id="KW-0963">Cytoplasm</keyword>
<evidence type="ECO:0000256" key="12">
    <source>
        <dbReference type="SAM" id="MobiDB-lite"/>
    </source>
</evidence>
<dbReference type="EMBL" id="BMDG01000011">
    <property type="protein sequence ID" value="GGI10378.1"/>
    <property type="molecule type" value="Genomic_DNA"/>
</dbReference>
<feature type="binding site" evidence="8">
    <location>
        <position position="178"/>
    </location>
    <ligand>
        <name>ATP</name>
        <dbReference type="ChEBI" id="CHEBI:30616"/>
    </ligand>
</feature>
<feature type="binding site" evidence="8">
    <location>
        <position position="175"/>
    </location>
    <ligand>
        <name>ATP</name>
        <dbReference type="ChEBI" id="CHEBI:30616"/>
    </ligand>
</feature>
<dbReference type="CDD" id="cd00009">
    <property type="entry name" value="AAA"/>
    <property type="match status" value="1"/>
</dbReference>
<dbReference type="InterPro" id="IPR010921">
    <property type="entry name" value="Trp_repressor/repl_initiator"/>
</dbReference>
<evidence type="ECO:0000256" key="5">
    <source>
        <dbReference type="ARBA" id="ARBA00022840"/>
    </source>
</evidence>
<dbReference type="Proteomes" id="UP000632535">
    <property type="component" value="Unassembled WGS sequence"/>
</dbReference>
<evidence type="ECO:0000256" key="4">
    <source>
        <dbReference type="ARBA" id="ARBA00022741"/>
    </source>
</evidence>
<dbReference type="Pfam" id="PF00308">
    <property type="entry name" value="Bac_DnaA"/>
    <property type="match status" value="1"/>
</dbReference>
<dbReference type="SMART" id="SM00760">
    <property type="entry name" value="Bac_DnaA_C"/>
    <property type="match status" value="1"/>
</dbReference>
<dbReference type="NCBIfam" id="NF010686">
    <property type="entry name" value="PRK14086.1"/>
    <property type="match status" value="1"/>
</dbReference>
<comment type="caution">
    <text evidence="8">Lacks conserved residue(s) required for the propagation of feature annotation.</text>
</comment>
<dbReference type="PROSITE" id="PS01008">
    <property type="entry name" value="DNAA"/>
    <property type="match status" value="1"/>
</dbReference>
<feature type="binding site" evidence="8">
    <location>
        <position position="177"/>
    </location>
    <ligand>
        <name>ATP</name>
        <dbReference type="ChEBI" id="CHEBI:30616"/>
    </ligand>
</feature>
<proteinExistence type="inferred from homology"/>
<evidence type="ECO:0000256" key="8">
    <source>
        <dbReference type="HAMAP-Rule" id="MF_00377"/>
    </source>
</evidence>
<dbReference type="SUPFAM" id="SSF52540">
    <property type="entry name" value="P-loop containing nucleoside triphosphate hydrolases"/>
    <property type="match status" value="1"/>
</dbReference>
<dbReference type="InterPro" id="IPR001957">
    <property type="entry name" value="Chromosome_initiator_DnaA"/>
</dbReference>
<feature type="compositionally biased region" description="Polar residues" evidence="12">
    <location>
        <begin position="90"/>
        <end position="101"/>
    </location>
</feature>
<comment type="function">
    <text evidence="8 10">Plays an essential role in the initiation and regulation of chromosomal replication. ATP-DnaA binds to the origin of replication (oriC) to initiate formation of the DNA replication initiation complex once per cell cycle. Binds the DnaA box (a 9 base pair repeat at the origin) and separates the double-stranded (ds)DNA. Forms a right-handed helical filament on oriC DNA; dsDNA binds to the exterior of the filament while single-stranded (ss)DNA is stabiized in the filament's interior. The ATP-DnaA-oriC complex binds and stabilizes one strand of the AT-rich DNA unwinding element (DUE), permitting loading of DNA polymerase. After initiation quickly degrades to an ADP-DnaA complex that is not apt for DNA replication. Binds acidic phospholipids.</text>
</comment>
<feature type="region of interest" description="Disordered" evidence="12">
    <location>
        <begin position="88"/>
        <end position="131"/>
    </location>
</feature>
<comment type="similarity">
    <text evidence="1 8 11">Belongs to the DnaA family.</text>
</comment>
<dbReference type="InterPro" id="IPR020591">
    <property type="entry name" value="Chromosome_initiator_DnaA-like"/>
</dbReference>
<dbReference type="InterPro" id="IPR013317">
    <property type="entry name" value="DnaA_dom"/>
</dbReference>
<evidence type="ECO:0000256" key="1">
    <source>
        <dbReference type="ARBA" id="ARBA00006583"/>
    </source>
</evidence>
<dbReference type="RefSeq" id="WP_188524619.1">
    <property type="nucleotide sequence ID" value="NZ_BMDG01000011.1"/>
</dbReference>
<evidence type="ECO:0000259" key="14">
    <source>
        <dbReference type="SMART" id="SM00760"/>
    </source>
</evidence>
<evidence type="ECO:0000313" key="16">
    <source>
        <dbReference type="Proteomes" id="UP000632535"/>
    </source>
</evidence>
<dbReference type="CDD" id="cd06571">
    <property type="entry name" value="Bac_DnaA_C"/>
    <property type="match status" value="1"/>
</dbReference>
<reference evidence="16" key="1">
    <citation type="journal article" date="2019" name="Int. J. Syst. Evol. Microbiol.">
        <title>The Global Catalogue of Microorganisms (GCM) 10K type strain sequencing project: providing services to taxonomists for standard genome sequencing and annotation.</title>
        <authorList>
            <consortium name="The Broad Institute Genomics Platform"/>
            <consortium name="The Broad Institute Genome Sequencing Center for Infectious Disease"/>
            <person name="Wu L."/>
            <person name="Ma J."/>
        </authorList>
    </citation>
    <scope>NUCLEOTIDE SEQUENCE [LARGE SCALE GENOMIC DNA]</scope>
    <source>
        <strain evidence="16">CCM 8653</strain>
    </source>
</reference>
<dbReference type="SMART" id="SM00382">
    <property type="entry name" value="AAA"/>
    <property type="match status" value="1"/>
</dbReference>
<evidence type="ECO:0000256" key="6">
    <source>
        <dbReference type="ARBA" id="ARBA00023121"/>
    </source>
</evidence>
<feature type="domain" description="Chromosomal replication initiator DnaA C-terminal" evidence="14">
    <location>
        <begin position="376"/>
        <end position="445"/>
    </location>
</feature>
<dbReference type="PRINTS" id="PR00051">
    <property type="entry name" value="DNAA"/>
</dbReference>
<protein>
    <recommendedName>
        <fullName evidence="8 9">Chromosomal replication initiator protein DnaA</fullName>
    </recommendedName>
</protein>
<feature type="region of interest" description="Domain IV, binds dsDNA" evidence="8">
    <location>
        <begin position="348"/>
        <end position="472"/>
    </location>
</feature>
<evidence type="ECO:0000256" key="11">
    <source>
        <dbReference type="RuleBase" id="RU004227"/>
    </source>
</evidence>
<keyword evidence="3 8" id="KW-0235">DNA replication</keyword>
<dbReference type="InterPro" id="IPR003593">
    <property type="entry name" value="AAA+_ATPase"/>
</dbReference>
<comment type="subcellular location">
    <subcellularLocation>
        <location evidence="8">Cytoplasm</location>
    </subcellularLocation>
</comment>
<dbReference type="PANTHER" id="PTHR30050:SF2">
    <property type="entry name" value="CHROMOSOMAL REPLICATION INITIATOR PROTEIN DNAA"/>
    <property type="match status" value="1"/>
</dbReference>
<evidence type="ECO:0000259" key="13">
    <source>
        <dbReference type="SMART" id="SM00382"/>
    </source>
</evidence>
<comment type="caution">
    <text evidence="15">The sequence shown here is derived from an EMBL/GenBank/DDBJ whole genome shotgun (WGS) entry which is preliminary data.</text>
</comment>
<dbReference type="InterPro" id="IPR027417">
    <property type="entry name" value="P-loop_NTPase"/>
</dbReference>
<feature type="region of interest" description="Domain III, AAA+ region" evidence="8">
    <location>
        <begin position="131"/>
        <end position="347"/>
    </location>
</feature>
<feature type="domain" description="AAA+ ATPase" evidence="13">
    <location>
        <begin position="164"/>
        <end position="292"/>
    </location>
</feature>
<accession>A0ABQ2BBU7</accession>
<comment type="subunit">
    <text evidence="8">Oligomerizes as a right-handed, spiral filament on DNA at oriC.</text>
</comment>
<dbReference type="PANTHER" id="PTHR30050">
    <property type="entry name" value="CHROMOSOMAL REPLICATION INITIATOR PROTEIN DNAA"/>
    <property type="match status" value="1"/>
</dbReference>
<dbReference type="Gene3D" id="3.40.50.300">
    <property type="entry name" value="P-loop containing nucleotide triphosphate hydrolases"/>
    <property type="match status" value="1"/>
</dbReference>
<evidence type="ECO:0000256" key="9">
    <source>
        <dbReference type="NCBIfam" id="TIGR00362"/>
    </source>
</evidence>
<organism evidence="15 16">
    <name type="scientific">Isoptericola cucumis</name>
    <dbReference type="NCBI Taxonomy" id="1776856"/>
    <lineage>
        <taxon>Bacteria</taxon>
        <taxon>Bacillati</taxon>
        <taxon>Actinomycetota</taxon>
        <taxon>Actinomycetes</taxon>
        <taxon>Micrococcales</taxon>
        <taxon>Promicromonosporaceae</taxon>
        <taxon>Isoptericola</taxon>
    </lineage>
</organism>
<keyword evidence="4 8" id="KW-0547">Nucleotide-binding</keyword>
<keyword evidence="16" id="KW-1185">Reference proteome</keyword>
<dbReference type="Gene3D" id="3.30.300.180">
    <property type="match status" value="1"/>
</dbReference>
<keyword evidence="6 8" id="KW-0446">Lipid-binding</keyword>
<comment type="domain">
    <text evidence="8">Domain I is involved in oligomerization and binding regulators, domain II is flexibile and of varying length in different bacteria, domain III forms the AAA+ region, while domain IV binds dsDNA.</text>
</comment>
<dbReference type="InterPro" id="IPR013159">
    <property type="entry name" value="DnaA_C"/>
</dbReference>
<dbReference type="Pfam" id="PF08299">
    <property type="entry name" value="Bac_DnaA_C"/>
    <property type="match status" value="1"/>
</dbReference>
<dbReference type="SUPFAM" id="SSF48295">
    <property type="entry name" value="TrpR-like"/>
    <property type="match status" value="1"/>
</dbReference>
<evidence type="ECO:0000256" key="2">
    <source>
        <dbReference type="ARBA" id="ARBA00022490"/>
    </source>
</evidence>
<dbReference type="InterPro" id="IPR018312">
    <property type="entry name" value="Chromosome_initiator_DnaA_CS"/>
</dbReference>
<evidence type="ECO:0000256" key="7">
    <source>
        <dbReference type="ARBA" id="ARBA00023125"/>
    </source>
</evidence>